<name>A0A1H4HMN4_9BURK</name>
<keyword evidence="8 11" id="KW-0456">Lyase</keyword>
<dbReference type="PANTHER" id="PTHR21235:SF2">
    <property type="entry name" value="IMIDAZOLE GLYCEROL PHOSPHATE SYNTHASE HISHF"/>
    <property type="match status" value="1"/>
</dbReference>
<dbReference type="OrthoDB" id="9781903at2"/>
<evidence type="ECO:0000256" key="8">
    <source>
        <dbReference type="ARBA" id="ARBA00023239"/>
    </source>
</evidence>
<dbReference type="InterPro" id="IPR011060">
    <property type="entry name" value="RibuloseP-bd_barrel"/>
</dbReference>
<evidence type="ECO:0000256" key="12">
    <source>
        <dbReference type="RuleBase" id="RU003657"/>
    </source>
</evidence>
<dbReference type="EC" id="4.3.2.10" evidence="11"/>
<feature type="active site" evidence="11">
    <location>
        <position position="12"/>
    </location>
</feature>
<dbReference type="InterPro" id="IPR013785">
    <property type="entry name" value="Aldolase_TIM"/>
</dbReference>
<gene>
    <name evidence="11" type="primary">hisF</name>
    <name evidence="13" type="ORF">SAMN05192564_11080</name>
</gene>
<dbReference type="Proteomes" id="UP000198638">
    <property type="component" value="Unassembled WGS sequence"/>
</dbReference>
<dbReference type="GO" id="GO:0000105">
    <property type="term" value="P:L-histidine biosynthetic process"/>
    <property type="evidence" value="ECO:0007669"/>
    <property type="project" value="UniProtKB-UniRule"/>
</dbReference>
<dbReference type="InterPro" id="IPR006062">
    <property type="entry name" value="His_biosynth"/>
</dbReference>
<evidence type="ECO:0000256" key="2">
    <source>
        <dbReference type="ARBA" id="ARBA00005091"/>
    </source>
</evidence>
<evidence type="ECO:0000256" key="1">
    <source>
        <dbReference type="ARBA" id="ARBA00004496"/>
    </source>
</evidence>
<dbReference type="InterPro" id="IPR004651">
    <property type="entry name" value="HisF"/>
</dbReference>
<dbReference type="Pfam" id="PF00977">
    <property type="entry name" value="His_biosynth"/>
    <property type="match status" value="1"/>
</dbReference>
<keyword evidence="6 11" id="KW-0028">Amino-acid biosynthesis</keyword>
<evidence type="ECO:0000256" key="3">
    <source>
        <dbReference type="ARBA" id="ARBA00009667"/>
    </source>
</evidence>
<dbReference type="AlphaFoldDB" id="A0A1H4HMN4"/>
<evidence type="ECO:0000256" key="4">
    <source>
        <dbReference type="ARBA" id="ARBA00011152"/>
    </source>
</evidence>
<comment type="catalytic activity">
    <reaction evidence="10 11">
        <text>5-[(5-phospho-1-deoxy-D-ribulos-1-ylimino)methylamino]-1-(5-phospho-beta-D-ribosyl)imidazole-4-carboxamide + L-glutamine = D-erythro-1-(imidazol-4-yl)glycerol 3-phosphate + 5-amino-1-(5-phospho-beta-D-ribosyl)imidazole-4-carboxamide + L-glutamate + H(+)</text>
        <dbReference type="Rhea" id="RHEA:24793"/>
        <dbReference type="ChEBI" id="CHEBI:15378"/>
        <dbReference type="ChEBI" id="CHEBI:29985"/>
        <dbReference type="ChEBI" id="CHEBI:58278"/>
        <dbReference type="ChEBI" id="CHEBI:58359"/>
        <dbReference type="ChEBI" id="CHEBI:58475"/>
        <dbReference type="ChEBI" id="CHEBI:58525"/>
        <dbReference type="EC" id="4.3.2.10"/>
    </reaction>
</comment>
<dbReference type="RefSeq" id="WP_090537296.1">
    <property type="nucleotide sequence ID" value="NZ_FNRQ01000010.1"/>
</dbReference>
<feature type="active site" evidence="11">
    <location>
        <position position="131"/>
    </location>
</feature>
<comment type="pathway">
    <text evidence="2 11">Amino-acid biosynthesis; L-histidine biosynthesis; L-histidine from 5-phospho-alpha-D-ribose 1-diphosphate: step 5/9.</text>
</comment>
<keyword evidence="5 11" id="KW-0963">Cytoplasm</keyword>
<comment type="function">
    <text evidence="9 11">IGPS catalyzes the conversion of PRFAR and glutamine to IGP, AICAR and glutamate. The HisF subunit catalyzes the cyclization activity that produces IGP and AICAR from PRFAR using the ammonia provided by the HisH subunit.</text>
</comment>
<dbReference type="UniPathway" id="UPA00031">
    <property type="reaction ID" value="UER00010"/>
</dbReference>
<dbReference type="FunFam" id="3.20.20.70:FF:000006">
    <property type="entry name" value="Imidazole glycerol phosphate synthase subunit HisF"/>
    <property type="match status" value="1"/>
</dbReference>
<evidence type="ECO:0000256" key="5">
    <source>
        <dbReference type="ARBA" id="ARBA00022490"/>
    </source>
</evidence>
<keyword evidence="14" id="KW-1185">Reference proteome</keyword>
<dbReference type="PANTHER" id="PTHR21235">
    <property type="entry name" value="IMIDAZOLE GLYCEROL PHOSPHATE SYNTHASE SUBUNIT HISF/H IGP SYNTHASE SUBUNIT HISF/H"/>
    <property type="match status" value="1"/>
</dbReference>
<dbReference type="GO" id="GO:0005737">
    <property type="term" value="C:cytoplasm"/>
    <property type="evidence" value="ECO:0007669"/>
    <property type="project" value="UniProtKB-SubCell"/>
</dbReference>
<comment type="similarity">
    <text evidence="3 11 12">Belongs to the HisA/HisF family.</text>
</comment>
<evidence type="ECO:0000256" key="10">
    <source>
        <dbReference type="ARBA" id="ARBA00047838"/>
    </source>
</evidence>
<reference evidence="14" key="1">
    <citation type="submission" date="2016-10" db="EMBL/GenBank/DDBJ databases">
        <authorList>
            <person name="Varghese N."/>
            <person name="Submissions S."/>
        </authorList>
    </citation>
    <scope>NUCLEOTIDE SEQUENCE [LARGE SCALE GENOMIC DNA]</scope>
    <source>
        <strain evidence="14">LMG 24000</strain>
    </source>
</reference>
<dbReference type="CDD" id="cd04731">
    <property type="entry name" value="HisF"/>
    <property type="match status" value="1"/>
</dbReference>
<proteinExistence type="inferred from homology"/>
<dbReference type="GO" id="GO:0016829">
    <property type="term" value="F:lyase activity"/>
    <property type="evidence" value="ECO:0007669"/>
    <property type="project" value="UniProtKB-KW"/>
</dbReference>
<dbReference type="NCBIfam" id="TIGR00735">
    <property type="entry name" value="hisF"/>
    <property type="match status" value="1"/>
</dbReference>
<evidence type="ECO:0000256" key="7">
    <source>
        <dbReference type="ARBA" id="ARBA00023102"/>
    </source>
</evidence>
<dbReference type="Gene3D" id="3.20.20.70">
    <property type="entry name" value="Aldolase class I"/>
    <property type="match status" value="1"/>
</dbReference>
<evidence type="ECO:0000256" key="6">
    <source>
        <dbReference type="ARBA" id="ARBA00022605"/>
    </source>
</evidence>
<dbReference type="EMBL" id="FNRQ01000010">
    <property type="protein sequence ID" value="SEB22318.1"/>
    <property type="molecule type" value="Genomic_DNA"/>
</dbReference>
<keyword evidence="7 11" id="KW-0368">Histidine biosynthesis</keyword>
<evidence type="ECO:0000256" key="9">
    <source>
        <dbReference type="ARBA" id="ARBA00025475"/>
    </source>
</evidence>
<evidence type="ECO:0000313" key="14">
    <source>
        <dbReference type="Proteomes" id="UP000198638"/>
    </source>
</evidence>
<sequence>MALAKRIIPCLDVTAGRVVKGVNFVELRDAGDPVEIARRYDDQGADELTFLDITATSDQRDLILPIIEAVASQVFIPLTVGGGVRAVADVRRLLNAGADKISMNSSAVANPQLVRDATDKYGSQCIVVAIDAKRVSQEGEAPRWEVFTHGGRKATGLDAIEWARKMAGLGAGEILLTSMDRDGTKSGFDLALTRAVSDAVPVSVIASGGVGSLQHLADGITEGRADAVLAASIFHYGEHTVGEAKRFMADQGISVRLT</sequence>
<evidence type="ECO:0000313" key="13">
    <source>
        <dbReference type="EMBL" id="SEB22318.1"/>
    </source>
</evidence>
<comment type="subcellular location">
    <subcellularLocation>
        <location evidence="1 11">Cytoplasm</location>
    </subcellularLocation>
</comment>
<dbReference type="HAMAP" id="MF_01013">
    <property type="entry name" value="HisF"/>
    <property type="match status" value="1"/>
</dbReference>
<dbReference type="STRING" id="83784.SAMN05192564_11080"/>
<organism evidence="13 14">
    <name type="scientific">Paraburkholderia sartisoli</name>
    <dbReference type="NCBI Taxonomy" id="83784"/>
    <lineage>
        <taxon>Bacteria</taxon>
        <taxon>Pseudomonadati</taxon>
        <taxon>Pseudomonadota</taxon>
        <taxon>Betaproteobacteria</taxon>
        <taxon>Burkholderiales</taxon>
        <taxon>Burkholderiaceae</taxon>
        <taxon>Paraburkholderia</taxon>
    </lineage>
</organism>
<dbReference type="GO" id="GO:0000107">
    <property type="term" value="F:imidazoleglycerol-phosphate synthase activity"/>
    <property type="evidence" value="ECO:0007669"/>
    <property type="project" value="UniProtKB-UniRule"/>
</dbReference>
<evidence type="ECO:0000256" key="11">
    <source>
        <dbReference type="HAMAP-Rule" id="MF_01013"/>
    </source>
</evidence>
<dbReference type="SUPFAM" id="SSF51366">
    <property type="entry name" value="Ribulose-phoshate binding barrel"/>
    <property type="match status" value="1"/>
</dbReference>
<accession>A0A1H4HMN4</accession>
<comment type="subunit">
    <text evidence="4 11">Heterodimer of HisH and HisF.</text>
</comment>
<dbReference type="InterPro" id="IPR050064">
    <property type="entry name" value="IGPS_HisA/HisF"/>
</dbReference>
<protein>
    <recommendedName>
        <fullName evidence="11">Imidazole glycerol phosphate synthase subunit HisF</fullName>
        <ecNumber evidence="11">4.3.2.10</ecNumber>
    </recommendedName>
    <alternativeName>
        <fullName evidence="11">IGP synthase cyclase subunit</fullName>
    </alternativeName>
    <alternativeName>
        <fullName evidence="11">IGP synthase subunit HisF</fullName>
    </alternativeName>
    <alternativeName>
        <fullName evidence="11">ImGP synthase subunit HisF</fullName>
        <shortName evidence="11">IGPS subunit HisF</shortName>
    </alternativeName>
</protein>